<evidence type="ECO:0000313" key="3">
    <source>
        <dbReference type="Proteomes" id="UP000697710"/>
    </source>
</evidence>
<feature type="transmembrane region" description="Helical" evidence="1">
    <location>
        <begin position="34"/>
        <end position="55"/>
    </location>
</feature>
<evidence type="ECO:0000256" key="1">
    <source>
        <dbReference type="SAM" id="Phobius"/>
    </source>
</evidence>
<organism evidence="2 3">
    <name type="scientific">Eiseniibacteriota bacterium</name>
    <dbReference type="NCBI Taxonomy" id="2212470"/>
    <lineage>
        <taxon>Bacteria</taxon>
        <taxon>Candidatus Eiseniibacteriota</taxon>
    </lineage>
</organism>
<feature type="non-terminal residue" evidence="2">
    <location>
        <position position="169"/>
    </location>
</feature>
<protein>
    <submittedName>
        <fullName evidence="2">Uncharacterized protein</fullName>
    </submittedName>
</protein>
<keyword evidence="1" id="KW-1133">Transmembrane helix</keyword>
<evidence type="ECO:0000313" key="2">
    <source>
        <dbReference type="EMBL" id="MCA9729646.1"/>
    </source>
</evidence>
<reference evidence="2" key="2">
    <citation type="journal article" date="2021" name="Microbiome">
        <title>Successional dynamics and alternative stable states in a saline activated sludge microbial community over 9 years.</title>
        <authorList>
            <person name="Wang Y."/>
            <person name="Ye J."/>
            <person name="Ju F."/>
            <person name="Liu L."/>
            <person name="Boyd J.A."/>
            <person name="Deng Y."/>
            <person name="Parks D.H."/>
            <person name="Jiang X."/>
            <person name="Yin X."/>
            <person name="Woodcroft B.J."/>
            <person name="Tyson G.W."/>
            <person name="Hugenholtz P."/>
            <person name="Polz M.F."/>
            <person name="Zhang T."/>
        </authorList>
    </citation>
    <scope>NUCLEOTIDE SEQUENCE</scope>
    <source>
        <strain evidence="2">HKST-UBA01</strain>
    </source>
</reference>
<keyword evidence="1" id="KW-0812">Transmembrane</keyword>
<reference evidence="2" key="1">
    <citation type="submission" date="2020-04" db="EMBL/GenBank/DDBJ databases">
        <authorList>
            <person name="Zhang T."/>
        </authorList>
    </citation>
    <scope>NUCLEOTIDE SEQUENCE</scope>
    <source>
        <strain evidence="2">HKST-UBA01</strain>
    </source>
</reference>
<name>A0A956M1U3_UNCEI</name>
<accession>A0A956M1U3</accession>
<sequence>MRTTSFREIVESGRVRSARALCTRASGARGIASFFRVALPVALSVAVASVLILGASPVRAQSPPLEAFFTSGARVATTAENGESWSPNDVCRPPIHGSMLDGGSGTAHRGGVTDNDAAHYARGSVMVVLVFVDHDGGSWDPAGRDEQAAKAADAKQYYLDRVPNEAFVT</sequence>
<proteinExistence type="predicted"/>
<gene>
    <name evidence="2" type="ORF">KC729_18335</name>
</gene>
<dbReference type="AlphaFoldDB" id="A0A956M1U3"/>
<dbReference type="Proteomes" id="UP000697710">
    <property type="component" value="Unassembled WGS sequence"/>
</dbReference>
<keyword evidence="1" id="KW-0472">Membrane</keyword>
<comment type="caution">
    <text evidence="2">The sequence shown here is derived from an EMBL/GenBank/DDBJ whole genome shotgun (WGS) entry which is preliminary data.</text>
</comment>
<dbReference type="EMBL" id="JAGQHR010000781">
    <property type="protein sequence ID" value="MCA9729646.1"/>
    <property type="molecule type" value="Genomic_DNA"/>
</dbReference>